<reference evidence="1" key="1">
    <citation type="submission" date="2016-07" db="EMBL/GenBank/DDBJ databases">
        <authorList>
            <person name="Bretaudeau A."/>
        </authorList>
    </citation>
    <scope>NUCLEOTIDE SEQUENCE</scope>
    <source>
        <strain evidence="1">Rice</strain>
        <tissue evidence="1">Whole body</tissue>
    </source>
</reference>
<dbReference type="AlphaFoldDB" id="A0A2H1W9E9"/>
<accession>A0A2H1W9E9</accession>
<sequence length="277" mass="30219">MKISYFQKSDLVFFMNGVKTLTANKNLVKANPSLMPPMAFNVLNDSLGLFDLTARLVRWLGNWLPRNGHLPIPNEEGDMVDVLDAAAEAGGVQHGVEVAERGAALLVPLLPDRSTRRPPQLELIRVNTSKMLRGGAKHMSSGSLSCAACCFSTCLRGTRGLCSGGVGANVPNRCPTTGTSRGNVNCQNWGFSCWKRNRATTPLINYKINDVLTICLASSCRSYVLTLQLTATEHRTVMSLAARITRESRYSSPGHMGEDHPMYSLARAKREGVSDSY</sequence>
<organism evidence="1">
    <name type="scientific">Spodoptera frugiperda</name>
    <name type="common">Fall armyworm</name>
    <dbReference type="NCBI Taxonomy" id="7108"/>
    <lineage>
        <taxon>Eukaryota</taxon>
        <taxon>Metazoa</taxon>
        <taxon>Ecdysozoa</taxon>
        <taxon>Arthropoda</taxon>
        <taxon>Hexapoda</taxon>
        <taxon>Insecta</taxon>
        <taxon>Pterygota</taxon>
        <taxon>Neoptera</taxon>
        <taxon>Endopterygota</taxon>
        <taxon>Lepidoptera</taxon>
        <taxon>Glossata</taxon>
        <taxon>Ditrysia</taxon>
        <taxon>Noctuoidea</taxon>
        <taxon>Noctuidae</taxon>
        <taxon>Amphipyrinae</taxon>
        <taxon>Spodoptera</taxon>
    </lineage>
</organism>
<dbReference type="EMBL" id="ODYU01007136">
    <property type="protein sequence ID" value="SOQ49643.1"/>
    <property type="molecule type" value="Genomic_DNA"/>
</dbReference>
<protein>
    <submittedName>
        <fullName evidence="1">SFRICE_010029</fullName>
    </submittedName>
</protein>
<name>A0A2H1W9E9_SPOFR</name>
<evidence type="ECO:0000313" key="1">
    <source>
        <dbReference type="EMBL" id="SOQ49643.1"/>
    </source>
</evidence>
<gene>
    <name evidence="1" type="ORF">SFRICE_010029</name>
</gene>
<proteinExistence type="predicted"/>